<dbReference type="InterPro" id="IPR009057">
    <property type="entry name" value="Homeodomain-like_sf"/>
</dbReference>
<dbReference type="PANTHER" id="PTHR46796:SF6">
    <property type="entry name" value="ARAC SUBFAMILY"/>
    <property type="match status" value="1"/>
</dbReference>
<dbReference type="InterPro" id="IPR050204">
    <property type="entry name" value="AraC_XylS_family_regulators"/>
</dbReference>
<dbReference type="SMART" id="SM00342">
    <property type="entry name" value="HTH_ARAC"/>
    <property type="match status" value="1"/>
</dbReference>
<keyword evidence="3" id="KW-0804">Transcription</keyword>
<dbReference type="GO" id="GO:0003700">
    <property type="term" value="F:DNA-binding transcription factor activity"/>
    <property type="evidence" value="ECO:0007669"/>
    <property type="project" value="InterPro"/>
</dbReference>
<gene>
    <name evidence="5" type="ORF">Mth01_17600</name>
</gene>
<evidence type="ECO:0000313" key="5">
    <source>
        <dbReference type="EMBL" id="GIH69507.1"/>
    </source>
</evidence>
<dbReference type="InterPro" id="IPR018060">
    <property type="entry name" value="HTH_AraC"/>
</dbReference>
<evidence type="ECO:0000313" key="6">
    <source>
        <dbReference type="Proteomes" id="UP000610966"/>
    </source>
</evidence>
<dbReference type="Pfam" id="PF14525">
    <property type="entry name" value="AraC_binding_2"/>
    <property type="match status" value="1"/>
</dbReference>
<evidence type="ECO:0000256" key="2">
    <source>
        <dbReference type="ARBA" id="ARBA00023125"/>
    </source>
</evidence>
<evidence type="ECO:0000259" key="4">
    <source>
        <dbReference type="PROSITE" id="PS01124"/>
    </source>
</evidence>
<sequence length="322" mass="35134">MPAKAVSVISRATTEDVAPAERVHFWEEYNRRALVGLSCRSYSDQGLLVSQTNIRLAEVRLADITGNAHVIERTPQLAKAAPKDSVFASLLLKGDAVFFHGGGCLSATAGDLVVYDTRRPYLFGFSSSMRQILVDVPRELFAESCVPGGVPAPMLLGRGSARERTLMSALRSLLGELAAMRRRDDGPDETQQAVLELIRLLTLERAGGPVSPSARLIIAWDHIERRLHDPLLDAAEVARELGISVRQLARVFAAAGTTPARHILDRRLDRARAELDEAGNATIADVAHRWGFSSQAHFARVFRARFGQTPSEARALAVRTVG</sequence>
<dbReference type="SUPFAM" id="SSF46689">
    <property type="entry name" value="Homeodomain-like"/>
    <property type="match status" value="1"/>
</dbReference>
<dbReference type="PROSITE" id="PS01124">
    <property type="entry name" value="HTH_ARAC_FAMILY_2"/>
    <property type="match status" value="1"/>
</dbReference>
<organism evidence="5 6">
    <name type="scientific">Sphaerimonospora thailandensis</name>
    <dbReference type="NCBI Taxonomy" id="795644"/>
    <lineage>
        <taxon>Bacteria</taxon>
        <taxon>Bacillati</taxon>
        <taxon>Actinomycetota</taxon>
        <taxon>Actinomycetes</taxon>
        <taxon>Streptosporangiales</taxon>
        <taxon>Streptosporangiaceae</taxon>
        <taxon>Sphaerimonospora</taxon>
    </lineage>
</organism>
<keyword evidence="1" id="KW-0805">Transcription regulation</keyword>
<dbReference type="Gene3D" id="1.10.10.60">
    <property type="entry name" value="Homeodomain-like"/>
    <property type="match status" value="1"/>
</dbReference>
<dbReference type="AlphaFoldDB" id="A0A8J3R8W1"/>
<dbReference type="GO" id="GO:0043565">
    <property type="term" value="F:sequence-specific DNA binding"/>
    <property type="evidence" value="ECO:0007669"/>
    <property type="project" value="InterPro"/>
</dbReference>
<dbReference type="Proteomes" id="UP000610966">
    <property type="component" value="Unassembled WGS sequence"/>
</dbReference>
<reference evidence="5" key="1">
    <citation type="submission" date="2021-01" db="EMBL/GenBank/DDBJ databases">
        <title>Whole genome shotgun sequence of Sphaerimonospora thailandensis NBRC 107569.</title>
        <authorList>
            <person name="Komaki H."/>
            <person name="Tamura T."/>
        </authorList>
    </citation>
    <scope>NUCLEOTIDE SEQUENCE</scope>
    <source>
        <strain evidence="5">NBRC 107569</strain>
    </source>
</reference>
<comment type="caution">
    <text evidence="5">The sequence shown here is derived from an EMBL/GenBank/DDBJ whole genome shotgun (WGS) entry which is preliminary data.</text>
</comment>
<name>A0A8J3R8W1_9ACTN</name>
<dbReference type="InterPro" id="IPR020449">
    <property type="entry name" value="Tscrpt_reg_AraC-type_HTH"/>
</dbReference>
<dbReference type="EMBL" id="BOOG01000015">
    <property type="protein sequence ID" value="GIH69507.1"/>
    <property type="molecule type" value="Genomic_DNA"/>
</dbReference>
<proteinExistence type="predicted"/>
<dbReference type="PRINTS" id="PR00032">
    <property type="entry name" value="HTHARAC"/>
</dbReference>
<keyword evidence="2" id="KW-0238">DNA-binding</keyword>
<keyword evidence="6" id="KW-1185">Reference proteome</keyword>
<dbReference type="RefSeq" id="WP_204014195.1">
    <property type="nucleotide sequence ID" value="NZ_BOOG01000015.1"/>
</dbReference>
<dbReference type="Pfam" id="PF12833">
    <property type="entry name" value="HTH_18"/>
    <property type="match status" value="1"/>
</dbReference>
<feature type="domain" description="HTH araC/xylS-type" evidence="4">
    <location>
        <begin position="223"/>
        <end position="316"/>
    </location>
</feature>
<evidence type="ECO:0000256" key="1">
    <source>
        <dbReference type="ARBA" id="ARBA00023015"/>
    </source>
</evidence>
<dbReference type="PANTHER" id="PTHR46796">
    <property type="entry name" value="HTH-TYPE TRANSCRIPTIONAL ACTIVATOR RHAS-RELATED"/>
    <property type="match status" value="1"/>
</dbReference>
<accession>A0A8J3R8W1</accession>
<evidence type="ECO:0000256" key="3">
    <source>
        <dbReference type="ARBA" id="ARBA00023163"/>
    </source>
</evidence>
<protein>
    <submittedName>
        <fullName evidence="5">Transcriptional regulator</fullName>
    </submittedName>
</protein>
<dbReference type="InterPro" id="IPR035418">
    <property type="entry name" value="AraC-bd_2"/>
</dbReference>
<dbReference type="PROSITE" id="PS00041">
    <property type="entry name" value="HTH_ARAC_FAMILY_1"/>
    <property type="match status" value="1"/>
</dbReference>
<dbReference type="InterPro" id="IPR018062">
    <property type="entry name" value="HTH_AraC-typ_CS"/>
</dbReference>